<feature type="domain" description="Malonyl-CoA:ACP transacylase (MAT)" evidence="8">
    <location>
        <begin position="6"/>
        <end position="248"/>
    </location>
</feature>
<gene>
    <name evidence="9" type="ORF">JGI23_01944</name>
</gene>
<dbReference type="CDD" id="cd00105">
    <property type="entry name" value="KH-I"/>
    <property type="match status" value="1"/>
</dbReference>
<evidence type="ECO:0000256" key="3">
    <source>
        <dbReference type="ARBA" id="ARBA00018953"/>
    </source>
</evidence>
<evidence type="ECO:0000256" key="2">
    <source>
        <dbReference type="ARBA" id="ARBA00013258"/>
    </source>
</evidence>
<dbReference type="Proteomes" id="UP000199197">
    <property type="component" value="Unassembled WGS sequence"/>
</dbReference>
<dbReference type="InterPro" id="IPR004410">
    <property type="entry name" value="Malonyl_CoA-ACP_transAc_FabD"/>
</dbReference>
<proteinExistence type="inferred from homology"/>
<dbReference type="SMART" id="SM00827">
    <property type="entry name" value="PKS_AT"/>
    <property type="match status" value="1"/>
</dbReference>
<name>A0A0P1P157_9BACT</name>
<evidence type="ECO:0000313" key="10">
    <source>
        <dbReference type="Proteomes" id="UP000199197"/>
    </source>
</evidence>
<dbReference type="Pfam" id="PF00698">
    <property type="entry name" value="Acyl_transf_1"/>
    <property type="match status" value="1"/>
</dbReference>
<evidence type="ECO:0000256" key="4">
    <source>
        <dbReference type="ARBA" id="ARBA00022679"/>
    </source>
</evidence>
<sequence length="262" mass="29021">MKIAFVFPGQASQYVGMGKDLYENNQFAREIFDKAEEILGFELKKICFEGPEDELKQTRITQPAIFVHSYIVSKLLDDKLKADMTAGHSLGEYTALVYAGVLSFEDGLRIVKLRGELMQKAGEERPGTMSAIIGLDDETVRKICEEIKDGIVQPANFNAPGQIVISGEVEAVKKAMELAQKAGAKMVKELVVSGAFHSPLMESAKEELKRALDEVEFKKPSIPVYFNVTAKPSFDVEEIKKSSLSSNYKPCFVGSNSFEYGK</sequence>
<evidence type="ECO:0000259" key="8">
    <source>
        <dbReference type="SMART" id="SM00827"/>
    </source>
</evidence>
<evidence type="ECO:0000313" key="9">
    <source>
        <dbReference type="EMBL" id="CUT05365.1"/>
    </source>
</evidence>
<dbReference type="GO" id="GO:0004314">
    <property type="term" value="F:[acyl-carrier-protein] S-malonyltransferase activity"/>
    <property type="evidence" value="ECO:0007669"/>
    <property type="project" value="UniProtKB-EC"/>
</dbReference>
<keyword evidence="5" id="KW-0012">Acyltransferase</keyword>
<evidence type="ECO:0000256" key="5">
    <source>
        <dbReference type="ARBA" id="ARBA00023315"/>
    </source>
</evidence>
<dbReference type="InterPro" id="IPR001227">
    <property type="entry name" value="Ac_transferase_dom_sf"/>
</dbReference>
<dbReference type="GO" id="GO:0005829">
    <property type="term" value="C:cytosol"/>
    <property type="evidence" value="ECO:0007669"/>
    <property type="project" value="TreeGrafter"/>
</dbReference>
<reference evidence="10" key="1">
    <citation type="submission" date="2015-11" db="EMBL/GenBank/DDBJ databases">
        <authorList>
            <person name="Varghese N."/>
        </authorList>
    </citation>
    <scope>NUCLEOTIDE SEQUENCE [LARGE SCALE GENOMIC DNA]</scope>
    <source>
        <strain evidence="10">JGI-23</strain>
    </source>
</reference>
<dbReference type="Gene3D" id="3.30.70.250">
    <property type="entry name" value="Malonyl-CoA ACP transacylase, ACP-binding"/>
    <property type="match status" value="1"/>
</dbReference>
<dbReference type="SUPFAM" id="SSF55048">
    <property type="entry name" value="Probable ACP-binding domain of malonyl-CoA ACP transacylase"/>
    <property type="match status" value="1"/>
</dbReference>
<dbReference type="InterPro" id="IPR016036">
    <property type="entry name" value="Malonyl_transacylase_ACP-bd"/>
</dbReference>
<dbReference type="AlphaFoldDB" id="A0A0P1P157"/>
<organism evidence="9 10">
    <name type="scientific">Candidatus Chryseopegocella kryptomonas</name>
    <dbReference type="NCBI Taxonomy" id="1633643"/>
    <lineage>
        <taxon>Bacteria</taxon>
        <taxon>Pseudomonadati</taxon>
        <taxon>Candidatus Kryptoniota</taxon>
        <taxon>Candidatus Chryseopegocella</taxon>
    </lineage>
</organism>
<dbReference type="InterPro" id="IPR016035">
    <property type="entry name" value="Acyl_Trfase/lysoPLipase"/>
</dbReference>
<keyword evidence="4 9" id="KW-0808">Transferase</keyword>
<dbReference type="FunFam" id="3.30.70.250:FF:000001">
    <property type="entry name" value="Malonyl CoA-acyl carrier protein transacylase"/>
    <property type="match status" value="1"/>
</dbReference>
<dbReference type="EMBL" id="CZVW01000038">
    <property type="protein sequence ID" value="CUT05365.1"/>
    <property type="molecule type" value="Genomic_DNA"/>
</dbReference>
<dbReference type="NCBIfam" id="TIGR00128">
    <property type="entry name" value="fabD"/>
    <property type="match status" value="1"/>
</dbReference>
<dbReference type="Gene3D" id="3.40.366.10">
    <property type="entry name" value="Malonyl-Coenzyme A Acyl Carrier Protein, domain 2"/>
    <property type="match status" value="1"/>
</dbReference>
<dbReference type="InterPro" id="IPR050858">
    <property type="entry name" value="Mal-CoA-ACP_Trans/PKS_FabD"/>
</dbReference>
<comment type="similarity">
    <text evidence="1">Belongs to the FabD family.</text>
</comment>
<comment type="catalytic activity">
    <reaction evidence="6">
        <text>holo-[ACP] + malonyl-CoA = malonyl-[ACP] + CoA</text>
        <dbReference type="Rhea" id="RHEA:41792"/>
        <dbReference type="Rhea" id="RHEA-COMP:9623"/>
        <dbReference type="Rhea" id="RHEA-COMP:9685"/>
        <dbReference type="ChEBI" id="CHEBI:57287"/>
        <dbReference type="ChEBI" id="CHEBI:57384"/>
        <dbReference type="ChEBI" id="CHEBI:64479"/>
        <dbReference type="ChEBI" id="CHEBI:78449"/>
        <dbReference type="EC" id="2.3.1.39"/>
    </reaction>
</comment>
<dbReference type="PANTHER" id="PTHR42681">
    <property type="entry name" value="MALONYL-COA-ACYL CARRIER PROTEIN TRANSACYLASE, MITOCHONDRIAL"/>
    <property type="match status" value="1"/>
</dbReference>
<feature type="active site" evidence="7">
    <location>
        <position position="89"/>
    </location>
</feature>
<accession>A0A0P1P157</accession>
<dbReference type="EC" id="2.3.1.39" evidence="2"/>
<evidence type="ECO:0000256" key="7">
    <source>
        <dbReference type="PIRSR" id="PIRSR000446-1"/>
    </source>
</evidence>
<protein>
    <recommendedName>
        <fullName evidence="3">Malonyl CoA-acyl carrier protein transacylase</fullName>
        <ecNumber evidence="2">2.3.1.39</ecNumber>
    </recommendedName>
</protein>
<evidence type="ECO:0000256" key="6">
    <source>
        <dbReference type="ARBA" id="ARBA00048462"/>
    </source>
</evidence>
<feature type="active site" evidence="7">
    <location>
        <position position="197"/>
    </location>
</feature>
<dbReference type="InterPro" id="IPR014043">
    <property type="entry name" value="Acyl_transferase_dom"/>
</dbReference>
<dbReference type="SUPFAM" id="SSF52151">
    <property type="entry name" value="FabD/lysophospholipase-like"/>
    <property type="match status" value="1"/>
</dbReference>
<dbReference type="GO" id="GO:0006633">
    <property type="term" value="P:fatty acid biosynthetic process"/>
    <property type="evidence" value="ECO:0007669"/>
    <property type="project" value="TreeGrafter"/>
</dbReference>
<dbReference type="PANTHER" id="PTHR42681:SF1">
    <property type="entry name" value="MALONYL-COA-ACYL CARRIER PROTEIN TRANSACYLASE, MITOCHONDRIAL"/>
    <property type="match status" value="1"/>
</dbReference>
<dbReference type="InterPro" id="IPR024925">
    <property type="entry name" value="Malonyl_CoA-ACP_transAc"/>
</dbReference>
<keyword evidence="10" id="KW-1185">Reference proteome</keyword>
<dbReference type="PIRSF" id="PIRSF000446">
    <property type="entry name" value="Mct"/>
    <property type="match status" value="1"/>
</dbReference>
<evidence type="ECO:0000256" key="1">
    <source>
        <dbReference type="ARBA" id="ARBA00008217"/>
    </source>
</evidence>